<evidence type="ECO:0000313" key="2">
    <source>
        <dbReference type="Proteomes" id="UP000095280"/>
    </source>
</evidence>
<feature type="compositionally biased region" description="Basic and acidic residues" evidence="1">
    <location>
        <begin position="584"/>
        <end position="598"/>
    </location>
</feature>
<feature type="compositionally biased region" description="Gly residues" evidence="1">
    <location>
        <begin position="689"/>
        <end position="699"/>
    </location>
</feature>
<feature type="compositionally biased region" description="Acidic residues" evidence="1">
    <location>
        <begin position="128"/>
        <end position="141"/>
    </location>
</feature>
<feature type="compositionally biased region" description="Polar residues" evidence="1">
    <location>
        <begin position="1"/>
        <end position="10"/>
    </location>
</feature>
<organism evidence="2 3">
    <name type="scientific">Macrostomum lignano</name>
    <dbReference type="NCBI Taxonomy" id="282301"/>
    <lineage>
        <taxon>Eukaryota</taxon>
        <taxon>Metazoa</taxon>
        <taxon>Spiralia</taxon>
        <taxon>Lophotrochozoa</taxon>
        <taxon>Platyhelminthes</taxon>
        <taxon>Rhabditophora</taxon>
        <taxon>Macrostomorpha</taxon>
        <taxon>Macrostomida</taxon>
        <taxon>Macrostomidae</taxon>
        <taxon>Macrostomum</taxon>
    </lineage>
</organism>
<keyword evidence="2" id="KW-1185">Reference proteome</keyword>
<feature type="region of interest" description="Disordered" evidence="1">
    <location>
        <begin position="169"/>
        <end position="222"/>
    </location>
</feature>
<dbReference type="AlphaFoldDB" id="A0A1I8FDR9"/>
<accession>A0A1I8FDR9</accession>
<dbReference type="WBParaSite" id="maker-unitig_30802-snap-gene-0.2-mRNA-1">
    <property type="protein sequence ID" value="maker-unitig_30802-snap-gene-0.2-mRNA-1"/>
    <property type="gene ID" value="maker-unitig_30802-snap-gene-0.2"/>
</dbReference>
<feature type="region of interest" description="Disordered" evidence="1">
    <location>
        <begin position="459"/>
        <end position="498"/>
    </location>
</feature>
<sequence>RPSGVPQQSRLVAKATGSPVTAVSSTSSVASSSRSGAAGVAKKLSKAAPSAPGRARPPPSAVSAGRRGSIANSSKASSGCSSPAGGSQHHLTQQHHGGVLQHRRPTIVELASARAQLDSVQQTACDLQDSDEEPEDSDVEPEIPMWNLRIPMWRIPMWNLRIPMWNAEDSDVEPEDSDVEPEDSDVEPEDSDVEPEDSDVEPEDSDVEPEDSDVEPEDSDVEPEIPMWNLRILMGNLRIPMWNLTILMWNLGIPMKMGKALHKRLQFKRCIPWTPPQVLLADKEVSLDAAMAEQRRLLLAFDALAVVCGRAAELDGFSAPRLRRERSGSGGGPRRPRQARRRRGRDRCQRAELAAAREAQIREVRNTRLMIEKERDEALTEAPVQRGRRAHQTASEKVTDKRLEQCKLQHRLAMEDLQRQHEAKVRELGVRFDAMKSHLTKKLQDLQAAYAELKIRSGFSDSSDAKSPDGESPFRPNSTSSGEACASPSSTVSHDDRVVSPGNLQLLHAQFASLPEDSTGQSPPPARRDQLAELDAGAPQRRAGDLRRRLAPNRTTRNCRHCGTRAGAETPCCSAGWRTWRPSSRAEDENEKSLHDRLPAAGEAAGPGENKAKSKISMNYDELKFKLESIERAQSMADLSLSAFSTLGGGPAFSGPEGRGGGSSGAEDSDSAAGSSLMSRSMYVPSSGGTSGGGGGSGGAARRRGLQHDRNKRRTISTAGDGGARDSAVVAAAAAAFSAALMDGDDNE</sequence>
<feature type="region of interest" description="Disordered" evidence="1">
    <location>
        <begin position="583"/>
        <end position="613"/>
    </location>
</feature>
<feature type="compositionally biased region" description="Basic residues" evidence="1">
    <location>
        <begin position="334"/>
        <end position="345"/>
    </location>
</feature>
<evidence type="ECO:0000313" key="3">
    <source>
        <dbReference type="WBParaSite" id="maker-unitig_30802-snap-gene-0.2-mRNA-1"/>
    </source>
</evidence>
<feature type="compositionally biased region" description="Basic residues" evidence="1">
    <location>
        <begin position="701"/>
        <end position="715"/>
    </location>
</feature>
<protein>
    <submittedName>
        <fullName evidence="3">Kinesin motor domain-containing protein</fullName>
    </submittedName>
</protein>
<feature type="compositionally biased region" description="Low complexity" evidence="1">
    <location>
        <begin position="15"/>
        <end position="54"/>
    </location>
</feature>
<feature type="region of interest" description="Disordered" evidence="1">
    <location>
        <begin position="650"/>
        <end position="725"/>
    </location>
</feature>
<feature type="region of interest" description="Disordered" evidence="1">
    <location>
        <begin position="322"/>
        <end position="348"/>
    </location>
</feature>
<evidence type="ECO:0000256" key="1">
    <source>
        <dbReference type="SAM" id="MobiDB-lite"/>
    </source>
</evidence>
<name>A0A1I8FDR9_9PLAT</name>
<feature type="compositionally biased region" description="Gly residues" evidence="1">
    <location>
        <begin position="650"/>
        <end position="664"/>
    </location>
</feature>
<feature type="region of interest" description="Disordered" evidence="1">
    <location>
        <begin position="1"/>
        <end position="142"/>
    </location>
</feature>
<feature type="region of interest" description="Disordered" evidence="1">
    <location>
        <begin position="378"/>
        <end position="398"/>
    </location>
</feature>
<reference evidence="3" key="1">
    <citation type="submission" date="2016-11" db="UniProtKB">
        <authorList>
            <consortium name="WormBaseParasite"/>
        </authorList>
    </citation>
    <scope>IDENTIFICATION</scope>
</reference>
<feature type="compositionally biased region" description="Low complexity" evidence="1">
    <location>
        <begin position="61"/>
        <end position="87"/>
    </location>
</feature>
<feature type="compositionally biased region" description="Polar residues" evidence="1">
    <location>
        <begin position="475"/>
        <end position="492"/>
    </location>
</feature>
<feature type="compositionally biased region" description="Low complexity" evidence="1">
    <location>
        <begin position="599"/>
        <end position="609"/>
    </location>
</feature>
<dbReference type="Proteomes" id="UP000095280">
    <property type="component" value="Unplaced"/>
</dbReference>
<proteinExistence type="predicted"/>